<proteinExistence type="predicted"/>
<dbReference type="EMBL" id="UINC01220678">
    <property type="protein sequence ID" value="SVE48694.1"/>
    <property type="molecule type" value="Genomic_DNA"/>
</dbReference>
<dbReference type="AlphaFoldDB" id="A0A383DWI9"/>
<gene>
    <name evidence="1" type="ORF">METZ01_LOCUS501548</name>
</gene>
<protein>
    <submittedName>
        <fullName evidence="1">Uncharacterized protein</fullName>
    </submittedName>
</protein>
<organism evidence="1">
    <name type="scientific">marine metagenome</name>
    <dbReference type="NCBI Taxonomy" id="408172"/>
    <lineage>
        <taxon>unclassified sequences</taxon>
        <taxon>metagenomes</taxon>
        <taxon>ecological metagenomes</taxon>
    </lineage>
</organism>
<accession>A0A383DWI9</accession>
<name>A0A383DWI9_9ZZZZ</name>
<sequence>MNLYQEYIHQSRYARYRDDLDRRETWD</sequence>
<evidence type="ECO:0000313" key="1">
    <source>
        <dbReference type="EMBL" id="SVE48694.1"/>
    </source>
</evidence>
<reference evidence="1" key="1">
    <citation type="submission" date="2018-05" db="EMBL/GenBank/DDBJ databases">
        <authorList>
            <person name="Lanie J.A."/>
            <person name="Ng W.-L."/>
            <person name="Kazmierczak K.M."/>
            <person name="Andrzejewski T.M."/>
            <person name="Davidsen T.M."/>
            <person name="Wayne K.J."/>
            <person name="Tettelin H."/>
            <person name="Glass J.I."/>
            <person name="Rusch D."/>
            <person name="Podicherti R."/>
            <person name="Tsui H.-C.T."/>
            <person name="Winkler M.E."/>
        </authorList>
    </citation>
    <scope>NUCLEOTIDE SEQUENCE</scope>
</reference>
<feature type="non-terminal residue" evidence="1">
    <location>
        <position position="27"/>
    </location>
</feature>